<evidence type="ECO:0000256" key="2">
    <source>
        <dbReference type="ARBA" id="ARBA00011033"/>
    </source>
</evidence>
<evidence type="ECO:0000256" key="5">
    <source>
        <dbReference type="ARBA" id="ARBA00022525"/>
    </source>
</evidence>
<dbReference type="SUPFAM" id="SSF47266">
    <property type="entry name" value="4-helical cytokines"/>
    <property type="match status" value="1"/>
</dbReference>
<evidence type="ECO:0000256" key="6">
    <source>
        <dbReference type="ARBA" id="ARBA00022729"/>
    </source>
</evidence>
<keyword evidence="7 10" id="KW-0051">Antiviral defense</keyword>
<reference evidence="13" key="1">
    <citation type="submission" date="2025-08" db="UniProtKB">
        <authorList>
            <consortium name="RefSeq"/>
        </authorList>
    </citation>
    <scope>IDENTIFICATION</scope>
</reference>
<evidence type="ECO:0000313" key="13">
    <source>
        <dbReference type="RefSeq" id="XP_007536042.1"/>
    </source>
</evidence>
<dbReference type="GO" id="GO:0071359">
    <property type="term" value="P:cellular response to dsRNA"/>
    <property type="evidence" value="ECO:0007669"/>
    <property type="project" value="UniProtKB-ARBA"/>
</dbReference>
<dbReference type="GO" id="GO:0005126">
    <property type="term" value="F:cytokine receptor binding"/>
    <property type="evidence" value="ECO:0007669"/>
    <property type="project" value="InterPro"/>
</dbReference>
<keyword evidence="5" id="KW-0964">Secreted</keyword>
<dbReference type="GO" id="GO:0009893">
    <property type="term" value="P:positive regulation of metabolic process"/>
    <property type="evidence" value="ECO:0007669"/>
    <property type="project" value="UniProtKB-ARBA"/>
</dbReference>
<keyword evidence="4 10" id="KW-0202">Cytokine</keyword>
<dbReference type="FunCoup" id="A0A1S3AJQ9">
    <property type="interactions" value="278"/>
</dbReference>
<dbReference type="GO" id="GO:0006955">
    <property type="term" value="P:immune response"/>
    <property type="evidence" value="ECO:0007669"/>
    <property type="project" value="UniProtKB-ARBA"/>
</dbReference>
<evidence type="ECO:0000256" key="3">
    <source>
        <dbReference type="ARBA" id="ARBA00011245"/>
    </source>
</evidence>
<dbReference type="GO" id="GO:0051607">
    <property type="term" value="P:defense response to virus"/>
    <property type="evidence" value="ECO:0007669"/>
    <property type="project" value="UniProtKB-KW"/>
</dbReference>
<evidence type="ECO:0000256" key="1">
    <source>
        <dbReference type="ARBA" id="ARBA00004613"/>
    </source>
</evidence>
<dbReference type="RefSeq" id="XP_007536042.1">
    <property type="nucleotide sequence ID" value="XM_007535980.1"/>
</dbReference>
<dbReference type="InterPro" id="IPR000471">
    <property type="entry name" value="Interferon_alpha/beta/delta"/>
</dbReference>
<sequence>MANRYIFQIALLLCITTALAESYTLDQSQQKSSILVCQDLLNQLNGSATDCLKQRMNSKIPEEIKNPQLLQKEDLVLVTYELFQQIFGIFSRNFSRTSWNETIVEKLLMELYQQKNQLKTTVEEIIKETNDIWGNKHILNLKKYYFSLMRYLKANKYSSCAWIIIKTEIIRNFVYLDKLISYFSN</sequence>
<dbReference type="GO" id="GO:0005615">
    <property type="term" value="C:extracellular space"/>
    <property type="evidence" value="ECO:0007669"/>
    <property type="project" value="UniProtKB-KW"/>
</dbReference>
<feature type="chain" id="PRO_5010291598" evidence="11">
    <location>
        <begin position="21"/>
        <end position="185"/>
    </location>
</feature>
<dbReference type="InParanoid" id="A0A1S3AJQ9"/>
<dbReference type="OrthoDB" id="8922121at2759"/>
<dbReference type="PANTHER" id="PTHR11691">
    <property type="entry name" value="TYPE I INTERFERON"/>
    <property type="match status" value="1"/>
</dbReference>
<gene>
    <name evidence="13" type="primary">IFNB1</name>
</gene>
<dbReference type="GeneID" id="103125201"/>
<comment type="similarity">
    <text evidence="2 10">Belongs to the alpha/beta interferon family.</text>
</comment>
<dbReference type="eggNOG" id="ENOG502SQGR">
    <property type="taxonomic scope" value="Eukaryota"/>
</dbReference>
<dbReference type="GO" id="GO:0051241">
    <property type="term" value="P:negative regulation of multicellular organismal process"/>
    <property type="evidence" value="ECO:0007669"/>
    <property type="project" value="UniProtKB-ARBA"/>
</dbReference>
<dbReference type="CTD" id="3456"/>
<evidence type="ECO:0000256" key="4">
    <source>
        <dbReference type="ARBA" id="ARBA00022514"/>
    </source>
</evidence>
<dbReference type="AlphaFoldDB" id="A0A1S3AJQ9"/>
<evidence type="ECO:0000256" key="9">
    <source>
        <dbReference type="ARBA" id="ARBA00023180"/>
    </source>
</evidence>
<evidence type="ECO:0000256" key="8">
    <source>
        <dbReference type="ARBA" id="ARBA00023157"/>
    </source>
</evidence>
<evidence type="ECO:0000256" key="11">
    <source>
        <dbReference type="SAM" id="SignalP"/>
    </source>
</evidence>
<comment type="subcellular location">
    <subcellularLocation>
        <location evidence="1">Secreted</location>
    </subcellularLocation>
</comment>
<dbReference type="PRINTS" id="PR00266">
    <property type="entry name" value="INTERFERONAB"/>
</dbReference>
<dbReference type="GO" id="GO:0005125">
    <property type="term" value="F:cytokine activity"/>
    <property type="evidence" value="ECO:0007669"/>
    <property type="project" value="UniProtKB-KW"/>
</dbReference>
<keyword evidence="8" id="KW-1015">Disulfide bond</keyword>
<dbReference type="InterPro" id="IPR009079">
    <property type="entry name" value="4_helix_cytokine-like_core"/>
</dbReference>
<dbReference type="PANTHER" id="PTHR11691:SF73">
    <property type="entry name" value="INTERFERON BETA"/>
    <property type="match status" value="1"/>
</dbReference>
<keyword evidence="6 11" id="KW-0732">Signal</keyword>
<comment type="subunit">
    <text evidence="3">Monomer.</text>
</comment>
<evidence type="ECO:0000313" key="12">
    <source>
        <dbReference type="Proteomes" id="UP001652624"/>
    </source>
</evidence>
<dbReference type="SMART" id="SM00076">
    <property type="entry name" value="IFabd"/>
    <property type="match status" value="1"/>
</dbReference>
<name>A0A1S3AJQ9_ERIEU</name>
<dbReference type="GO" id="GO:0045321">
    <property type="term" value="P:leukocyte activation"/>
    <property type="evidence" value="ECO:0007669"/>
    <property type="project" value="UniProtKB-ARBA"/>
</dbReference>
<dbReference type="Pfam" id="PF00143">
    <property type="entry name" value="Interferon"/>
    <property type="match status" value="1"/>
</dbReference>
<accession>A0A1S3AJQ9</accession>
<evidence type="ECO:0000256" key="10">
    <source>
        <dbReference type="RuleBase" id="RU000436"/>
    </source>
</evidence>
<protein>
    <submittedName>
        <fullName evidence="13">Interferon beta</fullName>
    </submittedName>
</protein>
<dbReference type="GO" id="GO:0002683">
    <property type="term" value="P:negative regulation of immune system process"/>
    <property type="evidence" value="ECO:0007669"/>
    <property type="project" value="UniProtKB-ARBA"/>
</dbReference>
<dbReference type="GO" id="GO:0098586">
    <property type="term" value="P:cellular response to virus"/>
    <property type="evidence" value="ECO:0007669"/>
    <property type="project" value="UniProtKB-ARBA"/>
</dbReference>
<feature type="signal peptide" evidence="11">
    <location>
        <begin position="1"/>
        <end position="20"/>
    </location>
</feature>
<keyword evidence="12" id="KW-1185">Reference proteome</keyword>
<keyword evidence="9" id="KW-0325">Glycoprotein</keyword>
<dbReference type="PROSITE" id="PS00252">
    <property type="entry name" value="INTERFERON_A_B_D"/>
    <property type="match status" value="1"/>
</dbReference>
<dbReference type="Gene3D" id="1.20.1250.10">
    <property type="match status" value="1"/>
</dbReference>
<proteinExistence type="inferred from homology"/>
<dbReference type="Proteomes" id="UP001652624">
    <property type="component" value="Chromosome 10"/>
</dbReference>
<dbReference type="FunFam" id="1.20.1250.10:FF:000026">
    <property type="entry name" value="Interferon beta"/>
    <property type="match status" value="1"/>
</dbReference>
<evidence type="ECO:0000256" key="7">
    <source>
        <dbReference type="ARBA" id="ARBA00023118"/>
    </source>
</evidence>
<organism evidence="12 13">
    <name type="scientific">Erinaceus europaeus</name>
    <name type="common">Western European hedgehog</name>
    <dbReference type="NCBI Taxonomy" id="9365"/>
    <lineage>
        <taxon>Eukaryota</taxon>
        <taxon>Metazoa</taxon>
        <taxon>Chordata</taxon>
        <taxon>Craniata</taxon>
        <taxon>Vertebrata</taxon>
        <taxon>Euteleostomi</taxon>
        <taxon>Mammalia</taxon>
        <taxon>Eutheria</taxon>
        <taxon>Laurasiatheria</taxon>
        <taxon>Eulipotyphla</taxon>
        <taxon>Erinaceidae</taxon>
        <taxon>Erinaceinae</taxon>
        <taxon>Erinaceus</taxon>
    </lineage>
</organism>